<reference evidence="2 3" key="1">
    <citation type="submission" date="2016-07" db="EMBL/GenBank/DDBJ databases">
        <title>Pervasive Adenine N6-methylation of Active Genes in Fungi.</title>
        <authorList>
            <consortium name="DOE Joint Genome Institute"/>
            <person name="Mondo S.J."/>
            <person name="Dannebaum R.O."/>
            <person name="Kuo R.C."/>
            <person name="Labutti K."/>
            <person name="Haridas S."/>
            <person name="Kuo A."/>
            <person name="Salamov A."/>
            <person name="Ahrendt S.R."/>
            <person name="Lipzen A."/>
            <person name="Sullivan W."/>
            <person name="Andreopoulos W.B."/>
            <person name="Clum A."/>
            <person name="Lindquist E."/>
            <person name="Daum C."/>
            <person name="Ramamoorthy G.K."/>
            <person name="Gryganskyi A."/>
            <person name="Culley D."/>
            <person name="Magnuson J.K."/>
            <person name="James T.Y."/>
            <person name="O'Malley M.A."/>
            <person name="Stajich J.E."/>
            <person name="Spatafora J.W."/>
            <person name="Visel A."/>
            <person name="Grigoriev I.V."/>
        </authorList>
    </citation>
    <scope>NUCLEOTIDE SEQUENCE [LARGE SCALE GENOMIC DNA]</scope>
    <source>
        <strain evidence="2 3">CBS 115471</strain>
    </source>
</reference>
<dbReference type="Proteomes" id="UP000193144">
    <property type="component" value="Unassembled WGS sequence"/>
</dbReference>
<feature type="compositionally biased region" description="Basic and acidic residues" evidence="1">
    <location>
        <begin position="31"/>
        <end position="48"/>
    </location>
</feature>
<dbReference type="EMBL" id="MCFA01000002">
    <property type="protein sequence ID" value="ORY19468.1"/>
    <property type="molecule type" value="Genomic_DNA"/>
</dbReference>
<evidence type="ECO:0000256" key="1">
    <source>
        <dbReference type="SAM" id="MobiDB-lite"/>
    </source>
</evidence>
<feature type="region of interest" description="Disordered" evidence="1">
    <location>
        <begin position="1"/>
        <end position="157"/>
    </location>
</feature>
<organism evidence="2 3">
    <name type="scientific">Clohesyomyces aquaticus</name>
    <dbReference type="NCBI Taxonomy" id="1231657"/>
    <lineage>
        <taxon>Eukaryota</taxon>
        <taxon>Fungi</taxon>
        <taxon>Dikarya</taxon>
        <taxon>Ascomycota</taxon>
        <taxon>Pezizomycotina</taxon>
        <taxon>Dothideomycetes</taxon>
        <taxon>Pleosporomycetidae</taxon>
        <taxon>Pleosporales</taxon>
        <taxon>Lindgomycetaceae</taxon>
        <taxon>Clohesyomyces</taxon>
    </lineage>
</organism>
<feature type="compositionally biased region" description="Basic and acidic residues" evidence="1">
    <location>
        <begin position="87"/>
        <end position="112"/>
    </location>
</feature>
<dbReference type="AlphaFoldDB" id="A0A1Y2AAC9"/>
<gene>
    <name evidence="2" type="ORF">BCR34DRAFT_639525</name>
</gene>
<keyword evidence="3" id="KW-1185">Reference proteome</keyword>
<sequence>MKTSRPSNAPAKNPHAQKRRSKSKPQPISSCDDHVEDLAHRKALHDRSIVGPSLDDSPSVNREGRRQSVVDGKSWVFTKGNIAQNSEEAKDADGDNRNGESSKGKGAGEKKTSSGKKSGVADHGATPAVGTGSKLHRTLQNQRDKKDGQKRGGDGTS</sequence>
<proteinExistence type="predicted"/>
<evidence type="ECO:0000313" key="3">
    <source>
        <dbReference type="Proteomes" id="UP000193144"/>
    </source>
</evidence>
<protein>
    <submittedName>
        <fullName evidence="2">Uncharacterized protein</fullName>
    </submittedName>
</protein>
<accession>A0A1Y2AAC9</accession>
<name>A0A1Y2AAC9_9PLEO</name>
<feature type="compositionally biased region" description="Basic and acidic residues" evidence="1">
    <location>
        <begin position="142"/>
        <end position="157"/>
    </location>
</feature>
<evidence type="ECO:0000313" key="2">
    <source>
        <dbReference type="EMBL" id="ORY19468.1"/>
    </source>
</evidence>
<comment type="caution">
    <text evidence="2">The sequence shown here is derived from an EMBL/GenBank/DDBJ whole genome shotgun (WGS) entry which is preliminary data.</text>
</comment>